<evidence type="ECO:0000313" key="1">
    <source>
        <dbReference type="EMBL" id="CAK1553401.1"/>
    </source>
</evidence>
<accession>A0AAV1JXM7</accession>
<organism evidence="1 2">
    <name type="scientific">Leptosia nina</name>
    <dbReference type="NCBI Taxonomy" id="320188"/>
    <lineage>
        <taxon>Eukaryota</taxon>
        <taxon>Metazoa</taxon>
        <taxon>Ecdysozoa</taxon>
        <taxon>Arthropoda</taxon>
        <taxon>Hexapoda</taxon>
        <taxon>Insecta</taxon>
        <taxon>Pterygota</taxon>
        <taxon>Neoptera</taxon>
        <taxon>Endopterygota</taxon>
        <taxon>Lepidoptera</taxon>
        <taxon>Glossata</taxon>
        <taxon>Ditrysia</taxon>
        <taxon>Papilionoidea</taxon>
        <taxon>Pieridae</taxon>
        <taxon>Pierinae</taxon>
        <taxon>Leptosia</taxon>
    </lineage>
</organism>
<dbReference type="AlphaFoldDB" id="A0AAV1JXM7"/>
<proteinExistence type="predicted"/>
<dbReference type="EMBL" id="CAVLEF010000225">
    <property type="protein sequence ID" value="CAK1553401.1"/>
    <property type="molecule type" value="Genomic_DNA"/>
</dbReference>
<reference evidence="1 2" key="1">
    <citation type="submission" date="2023-11" db="EMBL/GenBank/DDBJ databases">
        <authorList>
            <person name="Okamura Y."/>
        </authorList>
    </citation>
    <scope>NUCLEOTIDE SEQUENCE [LARGE SCALE GENOMIC DNA]</scope>
</reference>
<name>A0AAV1JXM7_9NEOP</name>
<gene>
    <name evidence="1" type="ORF">LNINA_LOCUS12405</name>
</gene>
<keyword evidence="2" id="KW-1185">Reference proteome</keyword>
<dbReference type="Proteomes" id="UP001497472">
    <property type="component" value="Unassembled WGS sequence"/>
</dbReference>
<protein>
    <submittedName>
        <fullName evidence="1">Uncharacterized protein</fullName>
    </submittedName>
</protein>
<evidence type="ECO:0000313" key="2">
    <source>
        <dbReference type="Proteomes" id="UP001497472"/>
    </source>
</evidence>
<sequence>MDLSNRLFVFIETIIESITNALPVKLSRKSPPRKDSPMKIETLQTYAPELLPNDTLDIPRPVLIIAEDPPIEESPITKGNLKIPKMPLTNSDVFKPAERKLNIVTEDVACNTGNDKDVAGEIAKYVGTLRRISLIAEEFNQKTAKNLKEIVDSVQEDLIKKLEEIQTDQAIKPESTRNITIEAAIKK</sequence>
<comment type="caution">
    <text evidence="1">The sequence shown here is derived from an EMBL/GenBank/DDBJ whole genome shotgun (WGS) entry which is preliminary data.</text>
</comment>